<feature type="region of interest" description="Disordered" evidence="5">
    <location>
        <begin position="55"/>
        <end position="76"/>
    </location>
</feature>
<sequence length="76" mass="8435">MQHLSRRRRPRASGPGSSYVTFSLDSEGRVRTIEISRSSGSARFDRDAVKFVDRASPFPAPPPGVSRTFTVEIKGR</sequence>
<evidence type="ECO:0000256" key="3">
    <source>
        <dbReference type="ARBA" id="ARBA00022989"/>
    </source>
</evidence>
<proteinExistence type="predicted"/>
<evidence type="ECO:0000256" key="1">
    <source>
        <dbReference type="ARBA" id="ARBA00004167"/>
    </source>
</evidence>
<comment type="caution">
    <text evidence="7">The sequence shown here is derived from an EMBL/GenBank/DDBJ whole genome shotgun (WGS) entry which is preliminary data.</text>
</comment>
<dbReference type="Pfam" id="PF13103">
    <property type="entry name" value="TonB_2"/>
    <property type="match status" value="1"/>
</dbReference>
<gene>
    <name evidence="7" type="ORF">D1222_03385</name>
</gene>
<evidence type="ECO:0000256" key="2">
    <source>
        <dbReference type="ARBA" id="ARBA00022692"/>
    </source>
</evidence>
<feature type="compositionally biased region" description="Basic residues" evidence="5">
    <location>
        <begin position="1"/>
        <end position="11"/>
    </location>
</feature>
<dbReference type="Proteomes" id="UP000265845">
    <property type="component" value="Unassembled WGS sequence"/>
</dbReference>
<protein>
    <submittedName>
        <fullName evidence="7">Energy transducer TonB</fullName>
    </submittedName>
</protein>
<dbReference type="AlphaFoldDB" id="A0A399RMV1"/>
<evidence type="ECO:0000256" key="4">
    <source>
        <dbReference type="ARBA" id="ARBA00023136"/>
    </source>
</evidence>
<dbReference type="InterPro" id="IPR006260">
    <property type="entry name" value="TonB/TolA_C"/>
</dbReference>
<organism evidence="7 8">
    <name type="scientific">Henriciella algicola</name>
    <dbReference type="NCBI Taxonomy" id="1608422"/>
    <lineage>
        <taxon>Bacteria</taxon>
        <taxon>Pseudomonadati</taxon>
        <taxon>Pseudomonadota</taxon>
        <taxon>Alphaproteobacteria</taxon>
        <taxon>Hyphomonadales</taxon>
        <taxon>Hyphomonadaceae</taxon>
        <taxon>Henriciella</taxon>
    </lineage>
</organism>
<evidence type="ECO:0000259" key="6">
    <source>
        <dbReference type="PROSITE" id="PS52015"/>
    </source>
</evidence>
<keyword evidence="8" id="KW-1185">Reference proteome</keyword>
<dbReference type="GO" id="GO:0016020">
    <property type="term" value="C:membrane"/>
    <property type="evidence" value="ECO:0007669"/>
    <property type="project" value="UniProtKB-SubCell"/>
</dbReference>
<evidence type="ECO:0000256" key="5">
    <source>
        <dbReference type="SAM" id="MobiDB-lite"/>
    </source>
</evidence>
<comment type="subcellular location">
    <subcellularLocation>
        <location evidence="1">Membrane</location>
        <topology evidence="1">Single-pass membrane protein</topology>
    </subcellularLocation>
</comment>
<dbReference type="GO" id="GO:0055085">
    <property type="term" value="P:transmembrane transport"/>
    <property type="evidence" value="ECO:0007669"/>
    <property type="project" value="InterPro"/>
</dbReference>
<evidence type="ECO:0000313" key="8">
    <source>
        <dbReference type="Proteomes" id="UP000265845"/>
    </source>
</evidence>
<dbReference type="NCBIfam" id="TIGR01352">
    <property type="entry name" value="tonB_Cterm"/>
    <property type="match status" value="1"/>
</dbReference>
<reference evidence="7 8" key="1">
    <citation type="submission" date="2018-08" db="EMBL/GenBank/DDBJ databases">
        <title>Henriciella mobilis sp. nov., isolated from seawater.</title>
        <authorList>
            <person name="Cheng H."/>
            <person name="Wu Y.-H."/>
            <person name="Xu X.-W."/>
            <person name="Guo L.-L."/>
        </authorList>
    </citation>
    <scope>NUCLEOTIDE SEQUENCE [LARGE SCALE GENOMIC DNA]</scope>
    <source>
        <strain evidence="7 8">CCUG67844</strain>
    </source>
</reference>
<keyword evidence="3" id="KW-1133">Transmembrane helix</keyword>
<keyword evidence="2" id="KW-0812">Transmembrane</keyword>
<dbReference type="SUPFAM" id="SSF74653">
    <property type="entry name" value="TolA/TonB C-terminal domain"/>
    <property type="match status" value="1"/>
</dbReference>
<dbReference type="PROSITE" id="PS52015">
    <property type="entry name" value="TONB_CTD"/>
    <property type="match status" value="1"/>
</dbReference>
<dbReference type="InterPro" id="IPR037682">
    <property type="entry name" value="TonB_C"/>
</dbReference>
<feature type="region of interest" description="Disordered" evidence="5">
    <location>
        <begin position="1"/>
        <end position="20"/>
    </location>
</feature>
<accession>A0A399RMV1</accession>
<keyword evidence="4" id="KW-0472">Membrane</keyword>
<dbReference type="Gene3D" id="3.30.1150.10">
    <property type="match status" value="1"/>
</dbReference>
<dbReference type="EMBL" id="QWGA01000003">
    <property type="protein sequence ID" value="RIJ31317.1"/>
    <property type="molecule type" value="Genomic_DNA"/>
</dbReference>
<feature type="domain" description="TonB C-terminal" evidence="6">
    <location>
        <begin position="1"/>
        <end position="76"/>
    </location>
</feature>
<evidence type="ECO:0000313" key="7">
    <source>
        <dbReference type="EMBL" id="RIJ31317.1"/>
    </source>
</evidence>
<name>A0A399RMV1_9PROT</name>